<reference evidence="1" key="1">
    <citation type="submission" date="2017-07" db="EMBL/GenBank/DDBJ databases">
        <title>Taro Niue Genome Assembly and Annotation.</title>
        <authorList>
            <person name="Atibalentja N."/>
            <person name="Keating K."/>
            <person name="Fields C.J."/>
        </authorList>
    </citation>
    <scope>NUCLEOTIDE SEQUENCE</scope>
    <source>
        <strain evidence="1">Niue_2</strain>
        <tissue evidence="1">Leaf</tissue>
    </source>
</reference>
<dbReference type="AlphaFoldDB" id="A0A843UNZ9"/>
<sequence length="89" mass="9343">ATSVDTACASVDLLSQNSPDGVLGRPLVSTLHGLVSTHCPSLARSTVSTLPGLVSTRLDLFALYLRHCVDTTWTSSDEEPVESDGTGQE</sequence>
<dbReference type="Proteomes" id="UP000652761">
    <property type="component" value="Unassembled WGS sequence"/>
</dbReference>
<gene>
    <name evidence="1" type="ORF">Taro_016004</name>
</gene>
<proteinExistence type="predicted"/>
<feature type="non-terminal residue" evidence="1">
    <location>
        <position position="1"/>
    </location>
</feature>
<organism evidence="1 2">
    <name type="scientific">Colocasia esculenta</name>
    <name type="common">Wild taro</name>
    <name type="synonym">Arum esculentum</name>
    <dbReference type="NCBI Taxonomy" id="4460"/>
    <lineage>
        <taxon>Eukaryota</taxon>
        <taxon>Viridiplantae</taxon>
        <taxon>Streptophyta</taxon>
        <taxon>Embryophyta</taxon>
        <taxon>Tracheophyta</taxon>
        <taxon>Spermatophyta</taxon>
        <taxon>Magnoliopsida</taxon>
        <taxon>Liliopsida</taxon>
        <taxon>Araceae</taxon>
        <taxon>Aroideae</taxon>
        <taxon>Colocasieae</taxon>
        <taxon>Colocasia</taxon>
    </lineage>
</organism>
<name>A0A843UNZ9_COLES</name>
<dbReference type="EMBL" id="NMUH01000699">
    <property type="protein sequence ID" value="MQL83510.1"/>
    <property type="molecule type" value="Genomic_DNA"/>
</dbReference>
<protein>
    <submittedName>
        <fullName evidence="1">Uncharacterized protein</fullName>
    </submittedName>
</protein>
<evidence type="ECO:0000313" key="2">
    <source>
        <dbReference type="Proteomes" id="UP000652761"/>
    </source>
</evidence>
<evidence type="ECO:0000313" key="1">
    <source>
        <dbReference type="EMBL" id="MQL83510.1"/>
    </source>
</evidence>
<comment type="caution">
    <text evidence="1">The sequence shown here is derived from an EMBL/GenBank/DDBJ whole genome shotgun (WGS) entry which is preliminary data.</text>
</comment>
<keyword evidence="2" id="KW-1185">Reference proteome</keyword>
<accession>A0A843UNZ9</accession>